<comment type="caution">
    <text evidence="1">The sequence shown here is derived from an EMBL/GenBank/DDBJ whole genome shotgun (WGS) entry which is preliminary data.</text>
</comment>
<dbReference type="Proteomes" id="UP000726136">
    <property type="component" value="Unassembled WGS sequence"/>
</dbReference>
<accession>A0ABR9Z7G9</accession>
<sequence length="110" mass="11955">MITGIGKSVFTEPLKTYLCKAALKHINTRPIVIIGRMGSGVGHYSMAIASQINSTIITVKNLSEFVESGGCNNDIIQAYAAGHRVIVHAQSFDELRRSGLNYSNFKLLSV</sequence>
<organism evidence="1 2">
    <name type="scientific">Vibrio anguillarum</name>
    <name type="common">Listonella anguillarum</name>
    <dbReference type="NCBI Taxonomy" id="55601"/>
    <lineage>
        <taxon>Bacteria</taxon>
        <taxon>Pseudomonadati</taxon>
        <taxon>Pseudomonadota</taxon>
        <taxon>Gammaproteobacteria</taxon>
        <taxon>Vibrionales</taxon>
        <taxon>Vibrionaceae</taxon>
        <taxon>Vibrio</taxon>
    </lineage>
</organism>
<gene>
    <name evidence="1" type="ORF">EAY46_15140</name>
</gene>
<evidence type="ECO:0000313" key="2">
    <source>
        <dbReference type="Proteomes" id="UP000726136"/>
    </source>
</evidence>
<evidence type="ECO:0000313" key="1">
    <source>
        <dbReference type="EMBL" id="MBF4374402.1"/>
    </source>
</evidence>
<name>A0ABR9Z7G9_VIBAN</name>
<dbReference type="EMBL" id="RDPI01000019">
    <property type="protein sequence ID" value="MBF4374402.1"/>
    <property type="molecule type" value="Genomic_DNA"/>
</dbReference>
<protein>
    <submittedName>
        <fullName evidence="1">Uncharacterized protein</fullName>
    </submittedName>
</protein>
<proteinExistence type="predicted"/>
<reference evidence="1 2" key="1">
    <citation type="journal article" date="2021" name="PeerJ">
        <title>Analysis of 44 Vibrio anguillarum genomes reveals high genetic diversity.</title>
        <authorList>
            <person name="Hansen M.J."/>
            <person name="Dalsgaard I."/>
        </authorList>
    </citation>
    <scope>NUCLEOTIDE SEQUENCE [LARGE SCALE GENOMIC DNA]</scope>
    <source>
        <strain evidence="1 2">040915-1/1B</strain>
    </source>
</reference>
<dbReference type="RefSeq" id="WP_194663864.1">
    <property type="nucleotide sequence ID" value="NZ_RDPI01000019.1"/>
</dbReference>
<keyword evidence="2" id="KW-1185">Reference proteome</keyword>